<dbReference type="AlphaFoldDB" id="A0A1Z2LBM0"/>
<gene>
    <name evidence="7" type="ORF">SMD11_6035</name>
</gene>
<dbReference type="InterPro" id="IPR009057">
    <property type="entry name" value="Homeodomain-like_sf"/>
</dbReference>
<evidence type="ECO:0000256" key="4">
    <source>
        <dbReference type="PROSITE-ProRule" id="PRU00335"/>
    </source>
</evidence>
<evidence type="ECO:0000256" key="2">
    <source>
        <dbReference type="ARBA" id="ARBA00023125"/>
    </source>
</evidence>
<evidence type="ECO:0000256" key="1">
    <source>
        <dbReference type="ARBA" id="ARBA00023015"/>
    </source>
</evidence>
<evidence type="ECO:0000313" key="7">
    <source>
        <dbReference type="EMBL" id="ARZ71611.1"/>
    </source>
</evidence>
<dbReference type="Proteomes" id="UP000195755">
    <property type="component" value="Chromosome"/>
</dbReference>
<feature type="region of interest" description="Disordered" evidence="5">
    <location>
        <begin position="202"/>
        <end position="228"/>
    </location>
</feature>
<dbReference type="GO" id="GO:0000976">
    <property type="term" value="F:transcription cis-regulatory region binding"/>
    <property type="evidence" value="ECO:0007669"/>
    <property type="project" value="TreeGrafter"/>
</dbReference>
<dbReference type="InterPro" id="IPR036271">
    <property type="entry name" value="Tet_transcr_reg_TetR-rel_C_sf"/>
</dbReference>
<keyword evidence="3" id="KW-0804">Transcription</keyword>
<dbReference type="RefSeq" id="WP_087929386.1">
    <property type="nucleotide sequence ID" value="NZ_CP021744.1"/>
</dbReference>
<dbReference type="OrthoDB" id="3237195at2"/>
<keyword evidence="1" id="KW-0805">Transcription regulation</keyword>
<dbReference type="GO" id="GO:0003700">
    <property type="term" value="F:DNA-binding transcription factor activity"/>
    <property type="evidence" value="ECO:0007669"/>
    <property type="project" value="TreeGrafter"/>
</dbReference>
<dbReference type="SUPFAM" id="SSF46689">
    <property type="entry name" value="Homeodomain-like"/>
    <property type="match status" value="1"/>
</dbReference>
<keyword evidence="2 4" id="KW-0238">DNA-binding</keyword>
<dbReference type="PRINTS" id="PR00455">
    <property type="entry name" value="HTHTETR"/>
</dbReference>
<evidence type="ECO:0000259" key="6">
    <source>
        <dbReference type="PROSITE" id="PS50977"/>
    </source>
</evidence>
<protein>
    <recommendedName>
        <fullName evidence="6">HTH tetR-type domain-containing protein</fullName>
    </recommendedName>
</protein>
<dbReference type="PANTHER" id="PTHR30055:SF234">
    <property type="entry name" value="HTH-TYPE TRANSCRIPTIONAL REGULATOR BETI"/>
    <property type="match status" value="1"/>
</dbReference>
<dbReference type="PROSITE" id="PS50977">
    <property type="entry name" value="HTH_TETR_2"/>
    <property type="match status" value="1"/>
</dbReference>
<evidence type="ECO:0000256" key="5">
    <source>
        <dbReference type="SAM" id="MobiDB-lite"/>
    </source>
</evidence>
<feature type="DNA-binding region" description="H-T-H motif" evidence="4">
    <location>
        <begin position="31"/>
        <end position="50"/>
    </location>
</feature>
<sequence length="228" mass="23955">MTKQERAINTRHALIRSAAQAFDQHGYTRAKLSGISAGAGVSSGALHFHFDTKAAMAAAVEAEAARTLHAVARTVHRRSTGALQALIDASHLFAQQLRWDIVVRAGFRLNGRTPQAPDADLRGQWAACVRRALQQAADEGALLPGAAQEDMTATIVGATTGFEALARHDRAWLSRPTVTGLWQALLPSLATPEALTRLQPAGTEAVTEAAGDGGAPESGARLALPTTT</sequence>
<dbReference type="SUPFAM" id="SSF48498">
    <property type="entry name" value="Tetracyclin repressor-like, C-terminal domain"/>
    <property type="match status" value="1"/>
</dbReference>
<dbReference type="PANTHER" id="PTHR30055">
    <property type="entry name" value="HTH-TYPE TRANSCRIPTIONAL REGULATOR RUTR"/>
    <property type="match status" value="1"/>
</dbReference>
<reference evidence="7 8" key="1">
    <citation type="submission" date="2017-06" db="EMBL/GenBank/DDBJ databases">
        <title>Streptomyces albireticuli Genome sequencing and assembly.</title>
        <authorList>
            <person name="Wang Y."/>
            <person name="Du B."/>
            <person name="Ding Y."/>
            <person name="Liu H."/>
            <person name="Hou Q."/>
            <person name="Liu K."/>
            <person name="Yao L."/>
            <person name="Wang C."/>
        </authorList>
    </citation>
    <scope>NUCLEOTIDE SEQUENCE [LARGE SCALE GENOMIC DNA]</scope>
    <source>
        <strain evidence="7 8">MDJK11</strain>
    </source>
</reference>
<dbReference type="Pfam" id="PF00440">
    <property type="entry name" value="TetR_N"/>
    <property type="match status" value="1"/>
</dbReference>
<dbReference type="EMBL" id="CP021744">
    <property type="protein sequence ID" value="ARZ71611.1"/>
    <property type="molecule type" value="Genomic_DNA"/>
</dbReference>
<accession>A0A1Z2LBM0</accession>
<organism evidence="7 8">
    <name type="scientific">Streptomyces albireticuli</name>
    <dbReference type="NCBI Taxonomy" id="1940"/>
    <lineage>
        <taxon>Bacteria</taxon>
        <taxon>Bacillati</taxon>
        <taxon>Actinomycetota</taxon>
        <taxon>Actinomycetes</taxon>
        <taxon>Kitasatosporales</taxon>
        <taxon>Streptomycetaceae</taxon>
        <taxon>Streptomyces</taxon>
    </lineage>
</organism>
<feature type="domain" description="HTH tetR-type" evidence="6">
    <location>
        <begin position="8"/>
        <end position="68"/>
    </location>
</feature>
<name>A0A1Z2LBM0_9ACTN</name>
<proteinExistence type="predicted"/>
<dbReference type="KEGG" id="salj:SMD11_6035"/>
<dbReference type="InterPro" id="IPR050109">
    <property type="entry name" value="HTH-type_TetR-like_transc_reg"/>
</dbReference>
<dbReference type="Gene3D" id="1.10.357.10">
    <property type="entry name" value="Tetracycline Repressor, domain 2"/>
    <property type="match status" value="1"/>
</dbReference>
<evidence type="ECO:0000313" key="8">
    <source>
        <dbReference type="Proteomes" id="UP000195755"/>
    </source>
</evidence>
<dbReference type="NCBIfam" id="NF041196">
    <property type="entry name" value="ScbR_bind_reg"/>
    <property type="match status" value="1"/>
</dbReference>
<dbReference type="InterPro" id="IPR001647">
    <property type="entry name" value="HTH_TetR"/>
</dbReference>
<evidence type="ECO:0000256" key="3">
    <source>
        <dbReference type="ARBA" id="ARBA00023163"/>
    </source>
</evidence>
<dbReference type="InterPro" id="IPR047923">
    <property type="entry name" value="ArpA-like"/>
</dbReference>